<dbReference type="EMBL" id="CP009451">
    <property type="protein sequence ID" value="AIR05530.1"/>
    <property type="molecule type" value="Genomic_DNA"/>
</dbReference>
<dbReference type="AlphaFoldDB" id="A0A089RGB2"/>
<keyword evidence="2" id="KW-1185">Reference proteome</keyword>
<sequence length="68" mass="7544">MPCKAKAAIFIATERPFLPRNGAIFVNPQGITFVYRLNTNAYISHPHLIVRVFIKIKKVPAPENAAAP</sequence>
<dbReference type="KEGG" id="cnt:JT31_13180"/>
<evidence type="ECO:0000313" key="1">
    <source>
        <dbReference type="EMBL" id="AIR05530.1"/>
    </source>
</evidence>
<dbReference type="Proteomes" id="UP000029481">
    <property type="component" value="Chromosome"/>
</dbReference>
<accession>A0A089RGB2</accession>
<gene>
    <name evidence="1" type="ORF">JT31_13180</name>
</gene>
<protein>
    <submittedName>
        <fullName evidence="1">Uncharacterized protein</fullName>
    </submittedName>
</protein>
<reference evidence="1 2" key="1">
    <citation type="submission" date="2014-09" db="EMBL/GenBank/DDBJ databases">
        <title>Cedecea neteri SSMD04 Genome Sequencing.</title>
        <authorList>
            <person name="Tan J.-Y."/>
        </authorList>
    </citation>
    <scope>NUCLEOTIDE SEQUENCE [LARGE SCALE GENOMIC DNA]</scope>
    <source>
        <strain evidence="1 2">SSMD04</strain>
    </source>
</reference>
<organism evidence="1 2">
    <name type="scientific">Cedecea neteri</name>
    <dbReference type="NCBI Taxonomy" id="158822"/>
    <lineage>
        <taxon>Bacteria</taxon>
        <taxon>Pseudomonadati</taxon>
        <taxon>Pseudomonadota</taxon>
        <taxon>Gammaproteobacteria</taxon>
        <taxon>Enterobacterales</taxon>
        <taxon>Enterobacteriaceae</taxon>
        <taxon>Cedecea</taxon>
    </lineage>
</organism>
<evidence type="ECO:0000313" key="2">
    <source>
        <dbReference type="Proteomes" id="UP000029481"/>
    </source>
</evidence>
<name>A0A089RGB2_9ENTR</name>
<proteinExistence type="predicted"/>